<dbReference type="Pfam" id="PF09766">
    <property type="entry name" value="FmiP_Thoc5"/>
    <property type="match status" value="1"/>
</dbReference>
<dbReference type="PANTHER" id="PTHR13375:SF3">
    <property type="entry name" value="THO COMPLEX SUBUNIT 5 HOMOLOG"/>
    <property type="match status" value="1"/>
</dbReference>
<dbReference type="GO" id="GO:0006406">
    <property type="term" value="P:mRNA export from nucleus"/>
    <property type="evidence" value="ECO:0007669"/>
    <property type="project" value="TreeGrafter"/>
</dbReference>
<dbReference type="Proteomes" id="UP000011083">
    <property type="component" value="Unassembled WGS sequence"/>
</dbReference>
<dbReference type="GO" id="GO:0000445">
    <property type="term" value="C:THO complex part of transcription export complex"/>
    <property type="evidence" value="ECO:0007669"/>
    <property type="project" value="TreeGrafter"/>
</dbReference>
<name>L8GF07_ACACF</name>
<keyword evidence="3" id="KW-0539">Nucleus</keyword>
<keyword evidence="5" id="KW-1185">Reference proteome</keyword>
<reference evidence="4 5" key="1">
    <citation type="journal article" date="2013" name="Genome Biol.">
        <title>Genome of Acanthamoeba castellanii highlights extensive lateral gene transfer and early evolution of tyrosine kinase signaling.</title>
        <authorList>
            <person name="Clarke M."/>
            <person name="Lohan A.J."/>
            <person name="Liu B."/>
            <person name="Lagkouvardos I."/>
            <person name="Roy S."/>
            <person name="Zafar N."/>
            <person name="Bertelli C."/>
            <person name="Schilde C."/>
            <person name="Kianianmomeni A."/>
            <person name="Burglin T.R."/>
            <person name="Frech C."/>
            <person name="Turcotte B."/>
            <person name="Kopec K.O."/>
            <person name="Synnott J.M."/>
            <person name="Choo C."/>
            <person name="Paponov I."/>
            <person name="Finkler A."/>
            <person name="Soon Heng Tan C."/>
            <person name="Hutchins A.P."/>
            <person name="Weinmeier T."/>
            <person name="Rattei T."/>
            <person name="Chu J.S."/>
            <person name="Gimenez G."/>
            <person name="Irimia M."/>
            <person name="Rigden D.J."/>
            <person name="Fitzpatrick D.A."/>
            <person name="Lorenzo-Morales J."/>
            <person name="Bateman A."/>
            <person name="Chiu C.H."/>
            <person name="Tang P."/>
            <person name="Hegemann P."/>
            <person name="Fromm H."/>
            <person name="Raoult D."/>
            <person name="Greub G."/>
            <person name="Miranda-Saavedra D."/>
            <person name="Chen N."/>
            <person name="Nash P."/>
            <person name="Ginger M.L."/>
            <person name="Horn M."/>
            <person name="Schaap P."/>
            <person name="Caler L."/>
            <person name="Loftus B."/>
        </authorList>
    </citation>
    <scope>NUCLEOTIDE SEQUENCE [LARGE SCALE GENOMIC DNA]</scope>
    <source>
        <strain evidence="4 5">Neff</strain>
    </source>
</reference>
<organism evidence="4 5">
    <name type="scientific">Acanthamoeba castellanii (strain ATCC 30010 / Neff)</name>
    <dbReference type="NCBI Taxonomy" id="1257118"/>
    <lineage>
        <taxon>Eukaryota</taxon>
        <taxon>Amoebozoa</taxon>
        <taxon>Discosea</taxon>
        <taxon>Longamoebia</taxon>
        <taxon>Centramoebida</taxon>
        <taxon>Acanthamoebidae</taxon>
        <taxon>Acanthamoeba</taxon>
    </lineage>
</organism>
<dbReference type="InterPro" id="IPR019163">
    <property type="entry name" value="THO_Thoc5"/>
</dbReference>
<dbReference type="KEGG" id="acan:ACA1_260090"/>
<evidence type="ECO:0000256" key="3">
    <source>
        <dbReference type="ARBA" id="ARBA00023242"/>
    </source>
</evidence>
<dbReference type="GO" id="GO:0003729">
    <property type="term" value="F:mRNA binding"/>
    <property type="evidence" value="ECO:0007669"/>
    <property type="project" value="TreeGrafter"/>
</dbReference>
<protein>
    <submittedName>
        <fullName evidence="4">THO complex 5, putative</fullName>
    </submittedName>
</protein>
<dbReference type="OMA" id="GHEAHIR"/>
<evidence type="ECO:0000256" key="1">
    <source>
        <dbReference type="ARBA" id="ARBA00004123"/>
    </source>
</evidence>
<dbReference type="STRING" id="1257118.L8GF07"/>
<accession>L8GF07</accession>
<dbReference type="RefSeq" id="XP_004333658.1">
    <property type="nucleotide sequence ID" value="XM_004333610.1"/>
</dbReference>
<dbReference type="OrthoDB" id="20582at2759"/>
<comment type="similarity">
    <text evidence="2">Belongs to the THOC5 family.</text>
</comment>
<dbReference type="VEuPathDB" id="AmoebaDB:ACA1_260090"/>
<dbReference type="GeneID" id="14912069"/>
<gene>
    <name evidence="4" type="ORF">ACA1_260090</name>
</gene>
<dbReference type="PANTHER" id="PTHR13375">
    <property type="entry name" value="FMS INTERACTING PROTEIN"/>
    <property type="match status" value="1"/>
</dbReference>
<comment type="subcellular location">
    <subcellularLocation>
        <location evidence="1">Nucleus</location>
    </subcellularLocation>
</comment>
<dbReference type="EMBL" id="KB008148">
    <property type="protein sequence ID" value="ELR11645.1"/>
    <property type="molecule type" value="Genomic_DNA"/>
</dbReference>
<evidence type="ECO:0000256" key="2">
    <source>
        <dbReference type="ARBA" id="ARBA00008044"/>
    </source>
</evidence>
<sequence>MEERKELTKRAKATLDDLNLQLQNLVYEEAHYNKEIQHCRDFRPREVVHDLLPAPPSGTEAAAKPDEDEESRAHRLMTQRLAAELEERKRHEVEALTSRKAALQEANQAKRKFLHGLRSRLQTIAQAAEPAQQHFGYTSTEKTDSFDTAGQLPAPLYTLFAQLNAHKLAFDTGIGVSVGGDAEAALALNAQLSRRGSTVATRLMAERTESQTDKPHQFAIHPLAVLLHFPNGDDMAQGVALKLRFEYLYELNVVGVRVEHGDETLLHNLYPRDIGLTSPNPANRYLFNQEVSIKQGYPGRAYKWAQWAAGLGFAQEERGLPGRPHVASIIQRLKARIRDHRSLNTQLNLLGKGMIPGQPHAALHIWKEISAAEFQASELLGAAGAAGLEEGELGSRTTGREAEGLPWHCYASRHFYALLKKPECIELEVFARVGTEYPYRPPEWRLRWKVYNGKRGWVPYTFPASVSADAHPTALDAVGRASPCDNQLKALDMRLNSAWDTKQGEESMLLSHQCVVLQVGATPVPRW</sequence>
<proteinExistence type="inferred from homology"/>
<evidence type="ECO:0000313" key="5">
    <source>
        <dbReference type="Proteomes" id="UP000011083"/>
    </source>
</evidence>
<dbReference type="AlphaFoldDB" id="L8GF07"/>
<evidence type="ECO:0000313" key="4">
    <source>
        <dbReference type="EMBL" id="ELR11645.1"/>
    </source>
</evidence>